<evidence type="ECO:0000313" key="2">
    <source>
        <dbReference type="Proteomes" id="UP001352852"/>
    </source>
</evidence>
<protein>
    <submittedName>
        <fullName evidence="1">Uncharacterized protein</fullName>
    </submittedName>
</protein>
<evidence type="ECO:0000313" key="1">
    <source>
        <dbReference type="EMBL" id="MED6265438.1"/>
    </source>
</evidence>
<organism evidence="1 2">
    <name type="scientific">Characodon lateralis</name>
    <dbReference type="NCBI Taxonomy" id="208331"/>
    <lineage>
        <taxon>Eukaryota</taxon>
        <taxon>Metazoa</taxon>
        <taxon>Chordata</taxon>
        <taxon>Craniata</taxon>
        <taxon>Vertebrata</taxon>
        <taxon>Euteleostomi</taxon>
        <taxon>Actinopterygii</taxon>
        <taxon>Neopterygii</taxon>
        <taxon>Teleostei</taxon>
        <taxon>Neoteleostei</taxon>
        <taxon>Acanthomorphata</taxon>
        <taxon>Ovalentaria</taxon>
        <taxon>Atherinomorphae</taxon>
        <taxon>Cyprinodontiformes</taxon>
        <taxon>Goodeidae</taxon>
        <taxon>Characodon</taxon>
    </lineage>
</organism>
<proteinExistence type="predicted"/>
<gene>
    <name evidence="1" type="ORF">CHARACLAT_025475</name>
</gene>
<accession>A0ABU7CVC0</accession>
<dbReference type="EMBL" id="JAHUTJ010002942">
    <property type="protein sequence ID" value="MED6265438.1"/>
    <property type="molecule type" value="Genomic_DNA"/>
</dbReference>
<dbReference type="Proteomes" id="UP001352852">
    <property type="component" value="Unassembled WGS sequence"/>
</dbReference>
<comment type="caution">
    <text evidence="1">The sequence shown here is derived from an EMBL/GenBank/DDBJ whole genome shotgun (WGS) entry which is preliminary data.</text>
</comment>
<keyword evidence="2" id="KW-1185">Reference proteome</keyword>
<name>A0ABU7CVC0_9TELE</name>
<sequence>MLFRFWTNIESVRMTCEQQKQRGAAGRGEQEILFAVKWVIDGRATRCCCCLFFLVSSVIQPTVEGAAGEFVSTATGSRSKNRLTVCVRLGAELCRIICVG</sequence>
<reference evidence="1 2" key="1">
    <citation type="submission" date="2021-06" db="EMBL/GenBank/DDBJ databases">
        <authorList>
            <person name="Palmer J.M."/>
        </authorList>
    </citation>
    <scope>NUCLEOTIDE SEQUENCE [LARGE SCALE GENOMIC DNA]</scope>
    <source>
        <strain evidence="1 2">CL_MEX2019</strain>
        <tissue evidence="1">Muscle</tissue>
    </source>
</reference>